<accession>A0AC61N8F6</accession>
<organism evidence="1 2">
    <name type="scientific">Aristaeella hokkaidonensis</name>
    <dbReference type="NCBI Taxonomy" id="3046382"/>
    <lineage>
        <taxon>Bacteria</taxon>
        <taxon>Bacillati</taxon>
        <taxon>Bacillota</taxon>
        <taxon>Clostridia</taxon>
        <taxon>Eubacteriales</taxon>
        <taxon>Aristaeellaceae</taxon>
        <taxon>Aristaeella</taxon>
    </lineage>
</organism>
<dbReference type="EMBL" id="CP068393">
    <property type="protein sequence ID" value="QUC68221.1"/>
    <property type="molecule type" value="Genomic_DNA"/>
</dbReference>
<evidence type="ECO:0000313" key="2">
    <source>
        <dbReference type="Proteomes" id="UP000682782"/>
    </source>
</evidence>
<dbReference type="Proteomes" id="UP000682782">
    <property type="component" value="Chromosome"/>
</dbReference>
<gene>
    <name evidence="1" type="ORF">JYE49_05875</name>
</gene>
<reference evidence="1" key="1">
    <citation type="submission" date="2021-01" db="EMBL/GenBank/DDBJ databases">
        <title>Complete genome sequence of Clostridiales bacterium R-7.</title>
        <authorList>
            <person name="Mahoney-Kurpe S.C."/>
            <person name="Palevich N."/>
            <person name="Koike S."/>
            <person name="Moon C.D."/>
            <person name="Attwood G.T."/>
        </authorList>
    </citation>
    <scope>NUCLEOTIDE SEQUENCE</scope>
    <source>
        <strain evidence="1">R-7</strain>
    </source>
</reference>
<sequence length="351" mass="39530">MKKMTKMIIKLIALLLLLCLLPMAVTAEEEKDDKWESFLLICNEGMNNDKGNAGNTLMVAAMEPDQGRIHLMMFTWDTFIDYEGYDVPQKLDMPYRNNGPEEAVKVFNENFGLNIKHYLSLNYLNLASLIDEYGGINVDITRAERNALNGMVASKKIRLQEQVAAGELGQTVIDMLAQEYYLNDFGPNTHLNGLQAVGYGWLQYDSVYNCCQRDANVVAGLFHSAGNFIADKVALYTNETGVPTDDYARRLINLDEITEEDYQFLRDQIAPIFQMSVNNMTEDEIRSITLALAKIAYQAEREGASIFDLIKSTILPLEATQPYDIVAGAQGHLIDKEANIVAVKEFLYTED</sequence>
<proteinExistence type="predicted"/>
<name>A0AC61N8F6_9FIRM</name>
<protein>
    <submittedName>
        <fullName evidence="1">LCP family protein</fullName>
    </submittedName>
</protein>
<keyword evidence="2" id="KW-1185">Reference proteome</keyword>
<evidence type="ECO:0000313" key="1">
    <source>
        <dbReference type="EMBL" id="QUC68221.1"/>
    </source>
</evidence>